<dbReference type="PANTHER" id="PTHR24248:SF199">
    <property type="entry name" value="IP13425P-RELATED"/>
    <property type="match status" value="1"/>
</dbReference>
<feature type="transmembrane region" description="Helical" evidence="10">
    <location>
        <begin position="311"/>
        <end position="330"/>
    </location>
</feature>
<evidence type="ECO:0000256" key="3">
    <source>
        <dbReference type="ARBA" id="ARBA00022692"/>
    </source>
</evidence>
<dbReference type="PRINTS" id="PR00237">
    <property type="entry name" value="GPCRRHODOPSN"/>
</dbReference>
<name>A0A9Q1CGN5_HOLLE</name>
<dbReference type="OrthoDB" id="9996086at2759"/>
<dbReference type="GO" id="GO:0071880">
    <property type="term" value="P:adenylate cyclase-activating adrenergic receptor signaling pathway"/>
    <property type="evidence" value="ECO:0007669"/>
    <property type="project" value="TreeGrafter"/>
</dbReference>
<evidence type="ECO:0000313" key="12">
    <source>
        <dbReference type="EMBL" id="KAJ8044149.1"/>
    </source>
</evidence>
<feature type="transmembrane region" description="Helical" evidence="10">
    <location>
        <begin position="24"/>
        <end position="46"/>
    </location>
</feature>
<reference evidence="12" key="1">
    <citation type="submission" date="2021-10" db="EMBL/GenBank/DDBJ databases">
        <title>Tropical sea cucumber genome reveals ecological adaptation and Cuvierian tubules defense mechanism.</title>
        <authorList>
            <person name="Chen T."/>
        </authorList>
    </citation>
    <scope>NUCLEOTIDE SEQUENCE</scope>
    <source>
        <strain evidence="12">Nanhai2018</strain>
        <tissue evidence="12">Muscle</tissue>
    </source>
</reference>
<comment type="subcellular location">
    <subcellularLocation>
        <location evidence="1">Cell membrane</location>
        <topology evidence="1">Multi-pass membrane protein</topology>
    </subcellularLocation>
</comment>
<evidence type="ECO:0000256" key="9">
    <source>
        <dbReference type="ARBA" id="ARBA00023224"/>
    </source>
</evidence>
<evidence type="ECO:0000256" key="6">
    <source>
        <dbReference type="ARBA" id="ARBA00023136"/>
    </source>
</evidence>
<evidence type="ECO:0000256" key="10">
    <source>
        <dbReference type="SAM" id="Phobius"/>
    </source>
</evidence>
<protein>
    <submittedName>
        <fullName evidence="12">Histamine H4 receptor</fullName>
    </submittedName>
</protein>
<gene>
    <name evidence="12" type="ORF">HOLleu_11532</name>
</gene>
<evidence type="ECO:0000259" key="11">
    <source>
        <dbReference type="PROSITE" id="PS50262"/>
    </source>
</evidence>
<feature type="transmembrane region" description="Helical" evidence="10">
    <location>
        <begin position="342"/>
        <end position="364"/>
    </location>
</feature>
<keyword evidence="7" id="KW-1015">Disulfide bond</keyword>
<feature type="transmembrane region" description="Helical" evidence="10">
    <location>
        <begin position="67"/>
        <end position="90"/>
    </location>
</feature>
<dbReference type="InterPro" id="IPR000276">
    <property type="entry name" value="GPCR_Rhodpsn"/>
</dbReference>
<proteinExistence type="predicted"/>
<keyword evidence="13" id="KW-1185">Reference proteome</keyword>
<evidence type="ECO:0000313" key="13">
    <source>
        <dbReference type="Proteomes" id="UP001152320"/>
    </source>
</evidence>
<keyword evidence="5" id="KW-0297">G-protein coupled receptor</keyword>
<dbReference type="InterPro" id="IPR017452">
    <property type="entry name" value="GPCR_Rhodpsn_7TM"/>
</dbReference>
<keyword evidence="6 10" id="KW-0472">Membrane</keyword>
<dbReference type="Gene3D" id="1.20.1070.10">
    <property type="entry name" value="Rhodopsin 7-helix transmembrane proteins"/>
    <property type="match status" value="1"/>
</dbReference>
<dbReference type="Proteomes" id="UP001152320">
    <property type="component" value="Chromosome 4"/>
</dbReference>
<dbReference type="PROSITE" id="PS50262">
    <property type="entry name" value="G_PROTEIN_RECEP_F1_2"/>
    <property type="match status" value="1"/>
</dbReference>
<dbReference type="Pfam" id="PF00001">
    <property type="entry name" value="7tm_1"/>
    <property type="match status" value="1"/>
</dbReference>
<evidence type="ECO:0000256" key="8">
    <source>
        <dbReference type="ARBA" id="ARBA00023170"/>
    </source>
</evidence>
<evidence type="ECO:0000256" key="2">
    <source>
        <dbReference type="ARBA" id="ARBA00022475"/>
    </source>
</evidence>
<evidence type="ECO:0000256" key="7">
    <source>
        <dbReference type="ARBA" id="ARBA00023157"/>
    </source>
</evidence>
<dbReference type="AlphaFoldDB" id="A0A9Q1CGN5"/>
<keyword evidence="3 10" id="KW-0812">Transmembrane</keyword>
<keyword evidence="2" id="KW-1003">Cell membrane</keyword>
<dbReference type="EMBL" id="JAIZAY010000004">
    <property type="protein sequence ID" value="KAJ8044149.1"/>
    <property type="molecule type" value="Genomic_DNA"/>
</dbReference>
<keyword evidence="8 12" id="KW-0675">Receptor</keyword>
<dbReference type="GO" id="GO:0043410">
    <property type="term" value="P:positive regulation of MAPK cascade"/>
    <property type="evidence" value="ECO:0007669"/>
    <property type="project" value="TreeGrafter"/>
</dbReference>
<dbReference type="GO" id="GO:0005886">
    <property type="term" value="C:plasma membrane"/>
    <property type="evidence" value="ECO:0007669"/>
    <property type="project" value="UniProtKB-SubCell"/>
</dbReference>
<accession>A0A9Q1CGN5</accession>
<feature type="domain" description="G-protein coupled receptors family 1 profile" evidence="11">
    <location>
        <begin position="36"/>
        <end position="362"/>
    </location>
</feature>
<organism evidence="12 13">
    <name type="scientific">Holothuria leucospilota</name>
    <name type="common">Black long sea cucumber</name>
    <name type="synonym">Mertensiothuria leucospilota</name>
    <dbReference type="NCBI Taxonomy" id="206669"/>
    <lineage>
        <taxon>Eukaryota</taxon>
        <taxon>Metazoa</taxon>
        <taxon>Echinodermata</taxon>
        <taxon>Eleutherozoa</taxon>
        <taxon>Echinozoa</taxon>
        <taxon>Holothuroidea</taxon>
        <taxon>Aspidochirotacea</taxon>
        <taxon>Aspidochirotida</taxon>
        <taxon>Holothuriidae</taxon>
        <taxon>Holothuria</taxon>
    </lineage>
</organism>
<comment type="caution">
    <text evidence="12">The sequence shown here is derived from an EMBL/GenBank/DDBJ whole genome shotgun (WGS) entry which is preliminary data.</text>
</comment>
<keyword evidence="4 10" id="KW-1133">Transmembrane helix</keyword>
<feature type="transmembrane region" description="Helical" evidence="10">
    <location>
        <begin position="96"/>
        <end position="118"/>
    </location>
</feature>
<evidence type="ECO:0000256" key="1">
    <source>
        <dbReference type="ARBA" id="ARBA00004651"/>
    </source>
</evidence>
<dbReference type="SUPFAM" id="SSF81321">
    <property type="entry name" value="Family A G protein-coupled receptor-like"/>
    <property type="match status" value="1"/>
</dbReference>
<keyword evidence="9" id="KW-0807">Transducer</keyword>
<dbReference type="CDD" id="cd00637">
    <property type="entry name" value="7tm_classA_rhodopsin-like"/>
    <property type="match status" value="1"/>
</dbReference>
<dbReference type="GO" id="GO:0004993">
    <property type="term" value="F:G protein-coupled serotonin receptor activity"/>
    <property type="evidence" value="ECO:0007669"/>
    <property type="project" value="UniProtKB-ARBA"/>
</dbReference>
<sequence length="382" mass="44162">MEPSQVLVNNTTREYIDIPVPVQLIHLILGIAILVVNLFVMVAYIQDKDIRRVPTSVYIMNLSISDFITGMDLIARFVWAVGLGAVVPLYESVPCLLLGALHYGSFVLSTLIVIQISWDRLKMVSDPFKYRQMTVLRAVIISLCSWCVPMIYVCYLTIVVPVVARLFRIELEGAVCLETHLPRLFVILSFLGDFIIPFIILFVLNSLVVLELRKATLDRFQRQKLDYNGTRLEASSSEINSHQNSIHDRLHTVSEGKENTQKNDTLVLQTHSRADGDTRRNELISTEQTSIDARIKEFTKREFRKVHRTAAILRVFVGAYFICWMPFYVILVTDQFTPIPKWVILLSSVNISFNSFINPFLYAYMSRKFRRRFLLMLKFRKR</sequence>
<evidence type="ECO:0000256" key="5">
    <source>
        <dbReference type="ARBA" id="ARBA00023040"/>
    </source>
</evidence>
<dbReference type="PANTHER" id="PTHR24248">
    <property type="entry name" value="ADRENERGIC RECEPTOR-RELATED G-PROTEIN COUPLED RECEPTOR"/>
    <property type="match status" value="1"/>
</dbReference>
<evidence type="ECO:0000256" key="4">
    <source>
        <dbReference type="ARBA" id="ARBA00022989"/>
    </source>
</evidence>
<feature type="transmembrane region" description="Helical" evidence="10">
    <location>
        <begin position="184"/>
        <end position="210"/>
    </location>
</feature>
<feature type="transmembrane region" description="Helical" evidence="10">
    <location>
        <begin position="139"/>
        <end position="164"/>
    </location>
</feature>